<dbReference type="Gene3D" id="1.20.120.1630">
    <property type="match status" value="1"/>
</dbReference>
<dbReference type="Proteomes" id="UP000051861">
    <property type="component" value="Unassembled WGS sequence"/>
</dbReference>
<evidence type="ECO:0000256" key="5">
    <source>
        <dbReference type="SAM" id="Phobius"/>
    </source>
</evidence>
<evidence type="ECO:0000313" key="6">
    <source>
        <dbReference type="EMBL" id="KPJ66019.1"/>
    </source>
</evidence>
<protein>
    <recommendedName>
        <fullName evidence="8">Isoprenylcysteine carboxyl methyltransferase</fullName>
    </recommendedName>
</protein>
<evidence type="ECO:0000313" key="7">
    <source>
        <dbReference type="Proteomes" id="UP000051861"/>
    </source>
</evidence>
<keyword evidence="2 5" id="KW-0812">Transmembrane</keyword>
<reference evidence="6 7" key="1">
    <citation type="journal article" date="2015" name="Microbiome">
        <title>Genomic resolution of linkages in carbon, nitrogen, and sulfur cycling among widespread estuary sediment bacteria.</title>
        <authorList>
            <person name="Baker B.J."/>
            <person name="Lazar C.S."/>
            <person name="Teske A.P."/>
            <person name="Dick G.J."/>
        </authorList>
    </citation>
    <scope>NUCLEOTIDE SEQUENCE [LARGE SCALE GENOMIC DNA]</scope>
    <source>
        <strain evidence="6">DG_54_3</strain>
    </source>
</reference>
<evidence type="ECO:0000256" key="4">
    <source>
        <dbReference type="ARBA" id="ARBA00023136"/>
    </source>
</evidence>
<evidence type="ECO:0000256" key="1">
    <source>
        <dbReference type="ARBA" id="ARBA00004127"/>
    </source>
</evidence>
<feature type="transmembrane region" description="Helical" evidence="5">
    <location>
        <begin position="34"/>
        <end position="54"/>
    </location>
</feature>
<keyword evidence="3 5" id="KW-1133">Transmembrane helix</keyword>
<dbReference type="PATRIC" id="fig|1703775.3.peg.3547"/>
<proteinExistence type="predicted"/>
<dbReference type="EMBL" id="LIZX01000094">
    <property type="protein sequence ID" value="KPJ66019.1"/>
    <property type="molecule type" value="Genomic_DNA"/>
</dbReference>
<accession>A0A0S7XUV9</accession>
<organism evidence="6 7">
    <name type="scientific">candidate division WOR-1 bacterium DG_54_3</name>
    <dbReference type="NCBI Taxonomy" id="1703775"/>
    <lineage>
        <taxon>Bacteria</taxon>
        <taxon>Bacillati</taxon>
        <taxon>Saganbacteria</taxon>
    </lineage>
</organism>
<sequence length="186" mass="21377">MSDLLKLIIFLGATGGFVFLSWESLRNPRSHGFYRFFAFEAITVSVLLNIDYWFYEPFSLCQIISWFLLIVSVFLVIHGALLLRLVGKPKTHRNDDPALIGIEKTSELVIVGAYRYIRHPLYSSGLIAVWGVFFKHPSWVGLCLAVVTTLFWTIAAKIEETENIRFFGAAYQSYMKKTTMFVPFLF</sequence>
<evidence type="ECO:0000256" key="3">
    <source>
        <dbReference type="ARBA" id="ARBA00022989"/>
    </source>
</evidence>
<dbReference type="Pfam" id="PF04191">
    <property type="entry name" value="PEMT"/>
    <property type="match status" value="1"/>
</dbReference>
<dbReference type="InterPro" id="IPR007318">
    <property type="entry name" value="Phopholipid_MeTrfase"/>
</dbReference>
<evidence type="ECO:0000256" key="2">
    <source>
        <dbReference type="ARBA" id="ARBA00022692"/>
    </source>
</evidence>
<name>A0A0S7XUV9_UNCSA</name>
<feature type="transmembrane region" description="Helical" evidence="5">
    <location>
        <begin position="6"/>
        <end position="22"/>
    </location>
</feature>
<keyword evidence="4 5" id="KW-0472">Membrane</keyword>
<comment type="caution">
    <text evidence="6">The sequence shown here is derived from an EMBL/GenBank/DDBJ whole genome shotgun (WGS) entry which is preliminary data.</text>
</comment>
<dbReference type="AlphaFoldDB" id="A0A0S7XUV9"/>
<dbReference type="GO" id="GO:0012505">
    <property type="term" value="C:endomembrane system"/>
    <property type="evidence" value="ECO:0007669"/>
    <property type="project" value="UniProtKB-SubCell"/>
</dbReference>
<comment type="subcellular location">
    <subcellularLocation>
        <location evidence="1">Endomembrane system</location>
        <topology evidence="1">Multi-pass membrane protein</topology>
    </subcellularLocation>
</comment>
<evidence type="ECO:0008006" key="8">
    <source>
        <dbReference type="Google" id="ProtNLM"/>
    </source>
</evidence>
<feature type="transmembrane region" description="Helical" evidence="5">
    <location>
        <begin position="66"/>
        <end position="86"/>
    </location>
</feature>
<gene>
    <name evidence="6" type="ORF">AMJ44_09140</name>
</gene>